<comment type="similarity">
    <text evidence="1">Belongs to the histone H2B family.</text>
</comment>
<dbReference type="GO" id="GO:0030527">
    <property type="term" value="F:structural constituent of chromatin"/>
    <property type="evidence" value="ECO:0007669"/>
    <property type="project" value="InterPro"/>
</dbReference>
<evidence type="ECO:0000313" key="4">
    <source>
        <dbReference type="Proteomes" id="UP000245340"/>
    </source>
</evidence>
<dbReference type="Pfam" id="PF00125">
    <property type="entry name" value="Histone"/>
    <property type="match status" value="1"/>
</dbReference>
<sequence length="226" mass="24903">MWGSPSRQLRRKGTGCGLSSEGPFIVAAFPDVTGKSYPIGQHAKLRSRSLSQIGLGSDVRKCSEYNRAASLKPPSVPFLLSCWEGEPHMAEPGYETSSEKASAPRSPRQETQRARNRSSQGAVRRHGCCRRRRYPDSFATYFPSVLRHVHEGLSLSQEAVSVMDSFAKDMFEHIAEEASLLACSNKPSTITTRDIQTATHVLLPGEIGKHAVSEATKAVIMFKRLE</sequence>
<dbReference type="Proteomes" id="UP000245340">
    <property type="component" value="Unplaced"/>
</dbReference>
<evidence type="ECO:0000256" key="1">
    <source>
        <dbReference type="ARBA" id="ARBA00006846"/>
    </source>
</evidence>
<dbReference type="GO" id="GO:0046982">
    <property type="term" value="F:protein heterodimerization activity"/>
    <property type="evidence" value="ECO:0007669"/>
    <property type="project" value="InterPro"/>
</dbReference>
<evidence type="ECO:0000313" key="5">
    <source>
        <dbReference type="RefSeq" id="XP_004417393.1"/>
    </source>
</evidence>
<keyword evidence="4" id="KW-1185">Reference proteome</keyword>
<dbReference type="RefSeq" id="XP_004417393.1">
    <property type="nucleotide sequence ID" value="XM_004417336.1"/>
</dbReference>
<dbReference type="GO" id="GO:0000786">
    <property type="term" value="C:nucleosome"/>
    <property type="evidence" value="ECO:0007669"/>
    <property type="project" value="InterPro"/>
</dbReference>
<dbReference type="GO" id="GO:0003677">
    <property type="term" value="F:DNA binding"/>
    <property type="evidence" value="ECO:0007669"/>
    <property type="project" value="InterPro"/>
</dbReference>
<dbReference type="PANTHER" id="PTHR23428">
    <property type="entry name" value="HISTONE H2B"/>
    <property type="match status" value="1"/>
</dbReference>
<dbReference type="CDD" id="cd22910">
    <property type="entry name" value="HFD_H2B"/>
    <property type="match status" value="1"/>
</dbReference>
<evidence type="ECO:0000256" key="2">
    <source>
        <dbReference type="SAM" id="MobiDB-lite"/>
    </source>
</evidence>
<name>A0A9B0HFM3_ODORO</name>
<dbReference type="AlphaFoldDB" id="A0A9B0HFM3"/>
<dbReference type="SMART" id="SM00427">
    <property type="entry name" value="H2B"/>
    <property type="match status" value="1"/>
</dbReference>
<accession>A0A9B0HFM3</accession>
<dbReference type="InterPro" id="IPR009072">
    <property type="entry name" value="Histone-fold"/>
</dbReference>
<proteinExistence type="inferred from homology"/>
<dbReference type="SUPFAM" id="SSF47113">
    <property type="entry name" value="Histone-fold"/>
    <property type="match status" value="1"/>
</dbReference>
<protein>
    <submittedName>
        <fullName evidence="5">Histone H2B type W-T-like</fullName>
    </submittedName>
</protein>
<evidence type="ECO:0000259" key="3">
    <source>
        <dbReference type="Pfam" id="PF00125"/>
    </source>
</evidence>
<reference evidence="5" key="1">
    <citation type="submission" date="2025-08" db="UniProtKB">
        <authorList>
            <consortium name="RefSeq"/>
        </authorList>
    </citation>
    <scope>IDENTIFICATION</scope>
</reference>
<gene>
    <name evidence="5" type="primary">LOC101370014</name>
</gene>
<dbReference type="InterPro" id="IPR000558">
    <property type="entry name" value="Histone_H2B"/>
</dbReference>
<feature type="region of interest" description="Disordered" evidence="2">
    <location>
        <begin position="91"/>
        <end position="126"/>
    </location>
</feature>
<dbReference type="PRINTS" id="PR00621">
    <property type="entry name" value="HISTONEH2B"/>
</dbReference>
<dbReference type="Gene3D" id="1.10.20.10">
    <property type="entry name" value="Histone, subunit A"/>
    <property type="match status" value="1"/>
</dbReference>
<feature type="domain" description="Core Histone H2A/H2B/H3" evidence="3">
    <location>
        <begin position="128"/>
        <end position="200"/>
    </location>
</feature>
<organism evidence="4 5">
    <name type="scientific">Odobenus rosmarus divergens</name>
    <name type="common">Pacific walrus</name>
    <dbReference type="NCBI Taxonomy" id="9708"/>
    <lineage>
        <taxon>Eukaryota</taxon>
        <taxon>Metazoa</taxon>
        <taxon>Chordata</taxon>
        <taxon>Craniata</taxon>
        <taxon>Vertebrata</taxon>
        <taxon>Euteleostomi</taxon>
        <taxon>Mammalia</taxon>
        <taxon>Eutheria</taxon>
        <taxon>Laurasiatheria</taxon>
        <taxon>Carnivora</taxon>
        <taxon>Caniformia</taxon>
        <taxon>Pinnipedia</taxon>
        <taxon>Odobenidae</taxon>
        <taxon>Odobenus</taxon>
    </lineage>
</organism>
<dbReference type="InterPro" id="IPR007125">
    <property type="entry name" value="H2A/H2B/H3"/>
</dbReference>